<sequence length="884" mass="95617">MFTSRHLLFLPLLIPACLFGQDLTVDPDYDAERLVREVFASGECETIFNIRQIGNNPDGIGYFSGTDNVVGFDRGIILSTGSVADAAGPNSDTGVGTELEGQTNDPDLSLASTGNIFDRSGLEFDFIPLQPTVTFRYVFASEEYCEFVGAAFNDIFGFFISGPGLSGPFSNGAINLARIPGTNQPVSINNVNFATNPSFYLDNEFPSVRSIANCGGNNSTGPRFDLIEYDGQTVVLTATVELQTCQTYHIRLLVGDVADGDLDSAVFLEAGSFDLGGSVSLTGEGGDSTTTTIYEGCEVTNFRVQRGPESNPDRDQTIAYRIGANSAATEGLDFTAGPGEVTILAGEMFAEIPIIAFPDATVEGPENVWLYLDIPCACYTDSIELIIDEPSPLMVGLEEAFYCPGETATLFPEVSGGVPPFRYQWSFGSTDSTPVLTPPLPTSINLVVTDDCGQVVNKSISTFSSAPPSVRLPPQDLRACRDEQQSIVFDLTGATPITVTYQLNGGPLEEWTFDADGRQSQPITRGGNYRIIAVEDRACRIATDTTIRADFFDPAINPRLQNPSCGGLADGSISVTHLPTVEPYTYDWEGVTPDGLTATGLPAGEYALTVTDGLGCTSERNLTLRDPAPLSPIDISCTTVRRPPLVLSAAGGVPPYTYSIDGVNYFDRDGFGRLNEGEYYTLRIRDAVGCETEQPNFFYPTATRRPARLPNFVPQEVAGSSVVEAEYFVPLDQIAAYRWHPAELFDCPTCPNPTVSAPSSQPISLAIDNIYGCTDSLVTFVAVDGRIPVYVPNIFTPNGDGTNDYVAIYANTDQVERVMSFQVRSRWGELLWEDYDFAPNDGRRGWDGMLNGKVAGVSTYVWIAEVRLTTGVLQREAGTVILMR</sequence>
<organism evidence="2 3">
    <name type="scientific">Neolewinella aurantiaca</name>
    <dbReference type="NCBI Taxonomy" id="2602767"/>
    <lineage>
        <taxon>Bacteria</taxon>
        <taxon>Pseudomonadati</taxon>
        <taxon>Bacteroidota</taxon>
        <taxon>Saprospiria</taxon>
        <taxon>Saprospirales</taxon>
        <taxon>Lewinellaceae</taxon>
        <taxon>Neolewinella</taxon>
    </lineage>
</organism>
<feature type="chain" id="PRO_5022677882" description="Gliding motility-associated-like protein" evidence="1">
    <location>
        <begin position="21"/>
        <end position="884"/>
    </location>
</feature>
<dbReference type="AlphaFoldDB" id="A0A5C7FP50"/>
<name>A0A5C7FP50_9BACT</name>
<dbReference type="EMBL" id="VOXD01000036">
    <property type="protein sequence ID" value="TXF87136.1"/>
    <property type="molecule type" value="Genomic_DNA"/>
</dbReference>
<evidence type="ECO:0000256" key="1">
    <source>
        <dbReference type="SAM" id="SignalP"/>
    </source>
</evidence>
<dbReference type="Gene3D" id="2.60.40.2030">
    <property type="match status" value="1"/>
</dbReference>
<proteinExistence type="predicted"/>
<dbReference type="SUPFAM" id="SSF141072">
    <property type="entry name" value="CalX-like"/>
    <property type="match status" value="1"/>
</dbReference>
<keyword evidence="1" id="KW-0732">Signal</keyword>
<dbReference type="NCBIfam" id="NF038133">
    <property type="entry name" value="choice_anch_L"/>
    <property type="match status" value="1"/>
</dbReference>
<dbReference type="InterPro" id="IPR049804">
    <property type="entry name" value="Choice_anch_L"/>
</dbReference>
<reference evidence="2 3" key="1">
    <citation type="submission" date="2019-08" db="EMBL/GenBank/DDBJ databases">
        <title>Lewinella sp. strain SSH13 Genome sequencing and assembly.</title>
        <authorList>
            <person name="Kim I."/>
        </authorList>
    </citation>
    <scope>NUCLEOTIDE SEQUENCE [LARGE SCALE GENOMIC DNA]</scope>
    <source>
        <strain evidence="2 3">SSH13</strain>
    </source>
</reference>
<gene>
    <name evidence="2" type="ORF">FUA23_18770</name>
</gene>
<dbReference type="InterPro" id="IPR038081">
    <property type="entry name" value="CalX-like_sf"/>
</dbReference>
<comment type="caution">
    <text evidence="2">The sequence shown here is derived from an EMBL/GenBank/DDBJ whole genome shotgun (WGS) entry which is preliminary data.</text>
</comment>
<protein>
    <recommendedName>
        <fullName evidence="4">Gliding motility-associated-like protein</fullName>
    </recommendedName>
</protein>
<dbReference type="InterPro" id="IPR025667">
    <property type="entry name" value="SprB_repeat"/>
</dbReference>
<keyword evidence="3" id="KW-1185">Reference proteome</keyword>
<dbReference type="Pfam" id="PF13585">
    <property type="entry name" value="CHU_C"/>
    <property type="match status" value="1"/>
</dbReference>
<feature type="signal peptide" evidence="1">
    <location>
        <begin position="1"/>
        <end position="20"/>
    </location>
</feature>
<dbReference type="RefSeq" id="WP_147932308.1">
    <property type="nucleotide sequence ID" value="NZ_VOXD01000036.1"/>
</dbReference>
<evidence type="ECO:0000313" key="3">
    <source>
        <dbReference type="Proteomes" id="UP000321907"/>
    </source>
</evidence>
<dbReference type="OrthoDB" id="9765926at2"/>
<evidence type="ECO:0008006" key="4">
    <source>
        <dbReference type="Google" id="ProtNLM"/>
    </source>
</evidence>
<accession>A0A5C7FP50</accession>
<dbReference type="Pfam" id="PF13573">
    <property type="entry name" value="SprB"/>
    <property type="match status" value="1"/>
</dbReference>
<dbReference type="Proteomes" id="UP000321907">
    <property type="component" value="Unassembled WGS sequence"/>
</dbReference>
<evidence type="ECO:0000313" key="2">
    <source>
        <dbReference type="EMBL" id="TXF87136.1"/>
    </source>
</evidence>